<proteinExistence type="predicted"/>
<protein>
    <submittedName>
        <fullName evidence="1">Uncharacterized protein</fullName>
    </submittedName>
</protein>
<dbReference type="InterPro" id="IPR001789">
    <property type="entry name" value="Sig_transdc_resp-reg_receiver"/>
</dbReference>
<dbReference type="PANTHER" id="PTHR45566:SF2">
    <property type="entry name" value="NARL SUBFAMILY"/>
    <property type="match status" value="1"/>
</dbReference>
<evidence type="ECO:0000313" key="1">
    <source>
        <dbReference type="EMBL" id="CAD7235560.1"/>
    </source>
</evidence>
<accession>A0A7R8WV61</accession>
<organism evidence="1">
    <name type="scientific">Cyprideis torosa</name>
    <dbReference type="NCBI Taxonomy" id="163714"/>
    <lineage>
        <taxon>Eukaryota</taxon>
        <taxon>Metazoa</taxon>
        <taxon>Ecdysozoa</taxon>
        <taxon>Arthropoda</taxon>
        <taxon>Crustacea</taxon>
        <taxon>Oligostraca</taxon>
        <taxon>Ostracoda</taxon>
        <taxon>Podocopa</taxon>
        <taxon>Podocopida</taxon>
        <taxon>Cytherocopina</taxon>
        <taxon>Cytheroidea</taxon>
        <taxon>Cytherideidae</taxon>
        <taxon>Cyprideis</taxon>
    </lineage>
</organism>
<dbReference type="PANTHER" id="PTHR45566">
    <property type="entry name" value="HTH-TYPE TRANSCRIPTIONAL REGULATOR YHJB-RELATED"/>
    <property type="match status" value="1"/>
</dbReference>
<dbReference type="EMBL" id="OB673407">
    <property type="protein sequence ID" value="CAD7235560.1"/>
    <property type="molecule type" value="Genomic_DNA"/>
</dbReference>
<dbReference type="CDD" id="cd17535">
    <property type="entry name" value="REC_NarL-like"/>
    <property type="match status" value="2"/>
</dbReference>
<name>A0A7R8WV61_9CRUS</name>
<dbReference type="InterPro" id="IPR011006">
    <property type="entry name" value="CheY-like_superfamily"/>
</dbReference>
<feature type="non-terminal residue" evidence="1">
    <location>
        <position position="222"/>
    </location>
</feature>
<dbReference type="PROSITE" id="PS50110">
    <property type="entry name" value="RESPONSE_REGULATORY"/>
    <property type="match status" value="2"/>
</dbReference>
<dbReference type="Pfam" id="PF00072">
    <property type="entry name" value="Response_reg"/>
    <property type="match status" value="2"/>
</dbReference>
<reference evidence="1" key="1">
    <citation type="submission" date="2020-11" db="EMBL/GenBank/DDBJ databases">
        <authorList>
            <person name="Tran Van P."/>
        </authorList>
    </citation>
    <scope>NUCLEOTIDE SEQUENCE</scope>
</reference>
<dbReference type="SUPFAM" id="SSF52172">
    <property type="entry name" value="CheY-like"/>
    <property type="match status" value="2"/>
</dbReference>
<gene>
    <name evidence="1" type="ORF">CTOB1V02_LOCUS13375</name>
</gene>
<dbReference type="AlphaFoldDB" id="A0A7R8WV61"/>
<dbReference type="GO" id="GO:0000160">
    <property type="term" value="P:phosphorelay signal transduction system"/>
    <property type="evidence" value="ECO:0007669"/>
    <property type="project" value="InterPro"/>
</dbReference>
<dbReference type="Gene3D" id="3.40.50.2300">
    <property type="match status" value="2"/>
</dbReference>
<sequence>MKILIADDHAVVRTGLIQIISEIPEVSILDEAEDGEQVIILVNQNKYDLVILDISMPKRSGLEVLAHLRKVFPKLPILILSVYPENQYAKRVIQAGLGGFLQNIIIVDDSDILRDRLKTLIYPNKNIKIIGEASNSIEAMRLLSKLHTDIILLDIHMPGANGFKVLSQIRNLDKDVKIIIITNYPTVQYKTAAFELGANYFIDKSEEFETIPDILNEIVLAK</sequence>
<dbReference type="InterPro" id="IPR051015">
    <property type="entry name" value="EvgA-like"/>
</dbReference>
<dbReference type="OrthoDB" id="8300042at2759"/>
<dbReference type="InterPro" id="IPR058245">
    <property type="entry name" value="NreC/VraR/RcsB-like_REC"/>
</dbReference>
<dbReference type="SMART" id="SM00448">
    <property type="entry name" value="REC"/>
    <property type="match status" value="2"/>
</dbReference>